<dbReference type="PANTHER" id="PTHR30221:SF18">
    <property type="entry name" value="SLL0590 PROTEIN"/>
    <property type="match status" value="1"/>
</dbReference>
<keyword evidence="5 7" id="KW-0472">Membrane</keyword>
<dbReference type="PANTHER" id="PTHR30221">
    <property type="entry name" value="SMALL-CONDUCTANCE MECHANOSENSITIVE CHANNEL"/>
    <property type="match status" value="1"/>
</dbReference>
<dbReference type="InterPro" id="IPR011066">
    <property type="entry name" value="MscS_channel_C_sf"/>
</dbReference>
<name>A0A1M6LG94_MALRU</name>
<keyword evidence="10" id="KW-1185">Reference proteome</keyword>
<comment type="subcellular location">
    <subcellularLocation>
        <location evidence="1">Cell membrane</location>
        <topology evidence="1">Multi-pass membrane protein</topology>
    </subcellularLocation>
</comment>
<dbReference type="InterPro" id="IPR010920">
    <property type="entry name" value="LSM_dom_sf"/>
</dbReference>
<evidence type="ECO:0000256" key="3">
    <source>
        <dbReference type="ARBA" id="ARBA00022692"/>
    </source>
</evidence>
<dbReference type="GO" id="GO:0005886">
    <property type="term" value="C:plasma membrane"/>
    <property type="evidence" value="ECO:0007669"/>
    <property type="project" value="UniProtKB-SubCell"/>
</dbReference>
<dbReference type="SUPFAM" id="SSF50182">
    <property type="entry name" value="Sm-like ribonucleoproteins"/>
    <property type="match status" value="1"/>
</dbReference>
<dbReference type="STRING" id="1122189.SAMN02745165_02968"/>
<evidence type="ECO:0000259" key="8">
    <source>
        <dbReference type="Pfam" id="PF00924"/>
    </source>
</evidence>
<dbReference type="Proteomes" id="UP000184171">
    <property type="component" value="Unassembled WGS sequence"/>
</dbReference>
<evidence type="ECO:0000313" key="10">
    <source>
        <dbReference type="Proteomes" id="UP000184171"/>
    </source>
</evidence>
<sequence length="355" mass="39497">MMTNDLLTYFLGPLLVVSLLLVVLILLNKAFNRYLQQQPKRKLQKQVTMLIATLLLIIITVVLLPIDETLRGQILSLLGILLSAAIALSATTFLGNALAGILLRNLRSFRTGDFIYINEYFGRVSGRGLFHLEVQTEDRDLLTLPNLYVTNNPVKVIRDSGTIVSTEVSLGYDIPRGQVEEVLLQAAKSAGLADPFVYLVKLGDFSVVYQVKGLLSDVKLLLSARSQLNGQVLDALHHAGIEIVSPNFMNTRNVEQTTFVPKVLVEADGSTIDRNPEDIIFDRADQAETLEEQKAALAEIEQQIQKLDKAEPQEGVEKAKQRREEKLKQQHSILKEKIEQATEELAAEKESGKQA</sequence>
<proteinExistence type="predicted"/>
<dbReference type="InterPro" id="IPR045275">
    <property type="entry name" value="MscS_archaea/bacteria_type"/>
</dbReference>
<dbReference type="EMBL" id="FQZT01000013">
    <property type="protein sequence ID" value="SHJ70234.1"/>
    <property type="molecule type" value="Genomic_DNA"/>
</dbReference>
<evidence type="ECO:0000256" key="6">
    <source>
        <dbReference type="SAM" id="MobiDB-lite"/>
    </source>
</evidence>
<evidence type="ECO:0000256" key="4">
    <source>
        <dbReference type="ARBA" id="ARBA00022989"/>
    </source>
</evidence>
<evidence type="ECO:0000256" key="1">
    <source>
        <dbReference type="ARBA" id="ARBA00004651"/>
    </source>
</evidence>
<dbReference type="Gene3D" id="2.30.30.60">
    <property type="match status" value="1"/>
</dbReference>
<feature type="region of interest" description="Disordered" evidence="6">
    <location>
        <begin position="306"/>
        <end position="332"/>
    </location>
</feature>
<dbReference type="AlphaFoldDB" id="A0A1M6LG94"/>
<dbReference type="Pfam" id="PF00924">
    <property type="entry name" value="MS_channel_2nd"/>
    <property type="match status" value="1"/>
</dbReference>
<dbReference type="Gene3D" id="3.30.70.100">
    <property type="match status" value="1"/>
</dbReference>
<feature type="transmembrane region" description="Helical" evidence="7">
    <location>
        <begin position="47"/>
        <end position="66"/>
    </location>
</feature>
<organism evidence="9 10">
    <name type="scientific">Malonomonas rubra DSM 5091</name>
    <dbReference type="NCBI Taxonomy" id="1122189"/>
    <lineage>
        <taxon>Bacteria</taxon>
        <taxon>Pseudomonadati</taxon>
        <taxon>Thermodesulfobacteriota</taxon>
        <taxon>Desulfuromonadia</taxon>
        <taxon>Desulfuromonadales</taxon>
        <taxon>Geopsychrobacteraceae</taxon>
        <taxon>Malonomonas</taxon>
    </lineage>
</organism>
<gene>
    <name evidence="9" type="ORF">SAMN02745165_02968</name>
</gene>
<protein>
    <submittedName>
        <fullName evidence="9">Mechanosensitive ion channel</fullName>
    </submittedName>
</protein>
<evidence type="ECO:0000313" key="9">
    <source>
        <dbReference type="EMBL" id="SHJ70234.1"/>
    </source>
</evidence>
<feature type="domain" description="Mechanosensitive ion channel MscS" evidence="8">
    <location>
        <begin position="94"/>
        <end position="154"/>
    </location>
</feature>
<reference evidence="9 10" key="1">
    <citation type="submission" date="2016-11" db="EMBL/GenBank/DDBJ databases">
        <authorList>
            <person name="Jaros S."/>
            <person name="Januszkiewicz K."/>
            <person name="Wedrychowicz H."/>
        </authorList>
    </citation>
    <scope>NUCLEOTIDE SEQUENCE [LARGE SCALE GENOMIC DNA]</scope>
    <source>
        <strain evidence="9 10">DSM 5091</strain>
    </source>
</reference>
<feature type="transmembrane region" description="Helical" evidence="7">
    <location>
        <begin position="6"/>
        <end position="27"/>
    </location>
</feature>
<dbReference type="SUPFAM" id="SSF82689">
    <property type="entry name" value="Mechanosensitive channel protein MscS (YggB), C-terminal domain"/>
    <property type="match status" value="1"/>
</dbReference>
<accession>A0A1M6LG94</accession>
<keyword evidence="2" id="KW-1003">Cell membrane</keyword>
<dbReference type="OrthoDB" id="9780668at2"/>
<keyword evidence="4 7" id="KW-1133">Transmembrane helix</keyword>
<evidence type="ECO:0000256" key="5">
    <source>
        <dbReference type="ARBA" id="ARBA00023136"/>
    </source>
</evidence>
<feature type="transmembrane region" description="Helical" evidence="7">
    <location>
        <begin position="78"/>
        <end position="103"/>
    </location>
</feature>
<evidence type="ECO:0000256" key="2">
    <source>
        <dbReference type="ARBA" id="ARBA00022475"/>
    </source>
</evidence>
<evidence type="ECO:0000256" key="7">
    <source>
        <dbReference type="SAM" id="Phobius"/>
    </source>
</evidence>
<dbReference type="GO" id="GO:0008381">
    <property type="term" value="F:mechanosensitive monoatomic ion channel activity"/>
    <property type="evidence" value="ECO:0007669"/>
    <property type="project" value="InterPro"/>
</dbReference>
<keyword evidence="3 7" id="KW-0812">Transmembrane</keyword>
<dbReference type="RefSeq" id="WP_084092172.1">
    <property type="nucleotide sequence ID" value="NZ_FQZT01000013.1"/>
</dbReference>
<dbReference type="InterPro" id="IPR006685">
    <property type="entry name" value="MscS_channel_2nd"/>
</dbReference>
<dbReference type="InterPro" id="IPR023408">
    <property type="entry name" value="MscS_beta-dom_sf"/>
</dbReference>